<evidence type="ECO:0000313" key="2">
    <source>
        <dbReference type="Proteomes" id="UP000054304"/>
    </source>
</evidence>
<protein>
    <submittedName>
        <fullName evidence="1">LALA0S12e00606g1_1</fullName>
    </submittedName>
</protein>
<gene>
    <name evidence="1" type="ORF">LALA0_S12e00606g</name>
</gene>
<sequence>MLNELPVEIKLELLKSHLQLAFLNTEWYRLSNRFYKEHCLKLKPKAYWIRLQNGVCRYIETLDKERGAARRINARNSLSYGDELSNIPFMSDSWQIIYSVLFRNPRFFAMECESREMNLSHDVKTEYYCPMELESGRKYPCNLWCKKVTDGGFFGSIRVAIYGQPDCTDPLLLRDLPLVLNDWCKVPGMYCLYGGDFEIPKSATSLQVVHMGVSITNATNVVLEAVDTTPFQNAKSWLLFSTREMEIFNPTEKLLSAERMHWDEKFVNINNTASTKEAEFNFVYRFPKDSGSHNDLKSVWFPRLRDCSMIDT</sequence>
<dbReference type="RefSeq" id="XP_022630721.1">
    <property type="nucleotide sequence ID" value="XM_022774154.1"/>
</dbReference>
<dbReference type="EMBL" id="LN736371">
    <property type="protein sequence ID" value="CEP64515.1"/>
    <property type="molecule type" value="Genomic_DNA"/>
</dbReference>
<evidence type="ECO:0000313" key="1">
    <source>
        <dbReference type="EMBL" id="CEP64515.1"/>
    </source>
</evidence>
<keyword evidence="2" id="KW-1185">Reference proteome</keyword>
<reference evidence="1 2" key="1">
    <citation type="submission" date="2014-12" db="EMBL/GenBank/DDBJ databases">
        <authorList>
            <person name="Neuveglise Cecile"/>
        </authorList>
    </citation>
    <scope>NUCLEOTIDE SEQUENCE [LARGE SCALE GENOMIC DNA]</scope>
    <source>
        <strain evidence="1 2">CBS 12615</strain>
    </source>
</reference>
<dbReference type="OrthoDB" id="4065415at2759"/>
<dbReference type="HOGENOM" id="CLU_829162_0_0_1"/>
<organism evidence="1 2">
    <name type="scientific">Lachancea lanzarotensis</name>
    <dbReference type="NCBI Taxonomy" id="1245769"/>
    <lineage>
        <taxon>Eukaryota</taxon>
        <taxon>Fungi</taxon>
        <taxon>Dikarya</taxon>
        <taxon>Ascomycota</taxon>
        <taxon>Saccharomycotina</taxon>
        <taxon>Saccharomycetes</taxon>
        <taxon>Saccharomycetales</taxon>
        <taxon>Saccharomycetaceae</taxon>
        <taxon>Lachancea</taxon>
    </lineage>
</organism>
<dbReference type="GeneID" id="34688069"/>
<proteinExistence type="predicted"/>
<dbReference type="Proteomes" id="UP000054304">
    <property type="component" value="Unassembled WGS sequence"/>
</dbReference>
<dbReference type="AlphaFoldDB" id="A0A0C7NFP2"/>
<accession>A0A0C7NFP2</accession>
<name>A0A0C7NFP2_9SACH</name>